<evidence type="ECO:0000313" key="4">
    <source>
        <dbReference type="Proteomes" id="UP000753724"/>
    </source>
</evidence>
<accession>A0ABW9X932</accession>
<protein>
    <recommendedName>
        <fullName evidence="2">TonB C-terminal domain-containing protein</fullName>
    </recommendedName>
</protein>
<dbReference type="RefSeq" id="WP_161716336.1">
    <property type="nucleotide sequence ID" value="NZ_JAAAPO010000001.1"/>
</dbReference>
<organism evidence="3 4">
    <name type="scientific">Novosphingobium ovatum</name>
    <dbReference type="NCBI Taxonomy" id="1908523"/>
    <lineage>
        <taxon>Bacteria</taxon>
        <taxon>Pseudomonadati</taxon>
        <taxon>Pseudomonadota</taxon>
        <taxon>Alphaproteobacteria</taxon>
        <taxon>Sphingomonadales</taxon>
        <taxon>Sphingomonadaceae</taxon>
        <taxon>Novosphingobium</taxon>
    </lineage>
</organism>
<keyword evidence="4" id="KW-1185">Reference proteome</keyword>
<feature type="signal peptide" evidence="1">
    <location>
        <begin position="1"/>
        <end position="23"/>
    </location>
</feature>
<evidence type="ECO:0000313" key="3">
    <source>
        <dbReference type="EMBL" id="NBC35032.1"/>
    </source>
</evidence>
<comment type="caution">
    <text evidence="3">The sequence shown here is derived from an EMBL/GenBank/DDBJ whole genome shotgun (WGS) entry which is preliminary data.</text>
</comment>
<dbReference type="SUPFAM" id="SSF74653">
    <property type="entry name" value="TolA/TonB C-terminal domain"/>
    <property type="match status" value="1"/>
</dbReference>
<keyword evidence="1" id="KW-0732">Signal</keyword>
<feature type="domain" description="TonB C-terminal" evidence="2">
    <location>
        <begin position="223"/>
        <end position="298"/>
    </location>
</feature>
<dbReference type="Gene3D" id="3.30.1150.10">
    <property type="match status" value="1"/>
</dbReference>
<sequence length="303" mass="31798">MHKLTCAALMLALPFAGPSAANAQGADGAASATPLAKSSKWVLNADTELCALASGFGDGADRVVLRMVQYAPHLPVEVQLSGKPLATGLVMTPLPMMLGADATVQESAWAGVTAAAPGADPLPLLVLTRGWRAVHGPALPDADAVAINGRMPAVQVSGETASITLRTPHGRWLRLETGRLEPGLAALQQCADTLPDGWGYARQSGAQAPRPAEAPGRWLSPRDFPRQDLRTGESALVHFRLDVDEGGKVTGCRISFAIGLGEFSQATCARLTERARFTPATDANGQPTRGYYVGTVRWGTAFR</sequence>
<evidence type="ECO:0000259" key="2">
    <source>
        <dbReference type="Pfam" id="PF03544"/>
    </source>
</evidence>
<dbReference type="Proteomes" id="UP000753724">
    <property type="component" value="Unassembled WGS sequence"/>
</dbReference>
<dbReference type="Pfam" id="PF03544">
    <property type="entry name" value="TonB_C"/>
    <property type="match status" value="1"/>
</dbReference>
<gene>
    <name evidence="3" type="ORF">GTZ99_00495</name>
</gene>
<name>A0ABW9X932_9SPHN</name>
<reference evidence="4" key="1">
    <citation type="submission" date="2020-01" db="EMBL/GenBank/DDBJ databases">
        <title>Sphingomonas sp. strain CSW-10.</title>
        <authorList>
            <person name="Chen W.-M."/>
        </authorList>
    </citation>
    <scope>NUCLEOTIDE SEQUENCE [LARGE SCALE GENOMIC DNA]</scope>
    <source>
        <strain evidence="4">FSY-8</strain>
    </source>
</reference>
<feature type="chain" id="PRO_5045813774" description="TonB C-terminal domain-containing protein" evidence="1">
    <location>
        <begin position="24"/>
        <end position="303"/>
    </location>
</feature>
<evidence type="ECO:0000256" key="1">
    <source>
        <dbReference type="SAM" id="SignalP"/>
    </source>
</evidence>
<dbReference type="EMBL" id="JAAAPO010000001">
    <property type="protein sequence ID" value="NBC35032.1"/>
    <property type="molecule type" value="Genomic_DNA"/>
</dbReference>
<dbReference type="InterPro" id="IPR037682">
    <property type="entry name" value="TonB_C"/>
</dbReference>
<proteinExistence type="predicted"/>